<keyword evidence="1" id="KW-0472">Membrane</keyword>
<reference evidence="2 3" key="1">
    <citation type="journal article" date="2016" name="Nat. Commun.">
        <title>Thousands of microbial genomes shed light on interconnected biogeochemical processes in an aquifer system.</title>
        <authorList>
            <person name="Anantharaman K."/>
            <person name="Brown C.T."/>
            <person name="Hug L.A."/>
            <person name="Sharon I."/>
            <person name="Castelle C.J."/>
            <person name="Probst A.J."/>
            <person name="Thomas B.C."/>
            <person name="Singh A."/>
            <person name="Wilkins M.J."/>
            <person name="Karaoz U."/>
            <person name="Brodie E.L."/>
            <person name="Williams K.H."/>
            <person name="Hubbard S.S."/>
            <person name="Banfield J.F."/>
        </authorList>
    </citation>
    <scope>NUCLEOTIDE SEQUENCE [LARGE SCALE GENOMIC DNA]</scope>
</reference>
<evidence type="ECO:0000313" key="2">
    <source>
        <dbReference type="EMBL" id="OGY78768.1"/>
    </source>
</evidence>
<dbReference type="Pfam" id="PF08757">
    <property type="entry name" value="CotH"/>
    <property type="match status" value="1"/>
</dbReference>
<sequence>MNIPVTFSKYQQSFLNTCVTFFFRRKIFFILILFAIIFFAGIVVLQLTEQRDATSVTLNIPVHFVQGLLTQPERLMIDIVYEDYQKIAQEREEALKTGIILTDDADFVPARITHDGKTYDVRMRLKGDWLVDNANYRDKWAFRVEVKNNETLFGMRRFSLHHPLTRAFIYEWIFQAAIRRENLMALRYAFVDVTLNGKHLGTYALEEHFDRLLIENNQRREGVIVRFDEDLHWKNRVYYEDPVNSEYIVQNAPVQVYNSTRVLETAELREQYVTAVTLLEKLRKGELSYSQVFDVEKFARFYALVDLLGASHSVWWANMRLYYDPITARFEPVPYDGYYGVYEPGPIDHILGEETAAYQDANSIFRSGLKHFQERFADIWQDEAMFAAYIQALEQIAAPGYLEKLLSELDPEMQKQLRLIWRSYPQFQFSQETYFRNRALIQKVLHPLKGLHAYVLDASSNALVLSLGNITTLPLEVTRLTYDTVTLLPEERVVLAGKSIVKPVDFQTVLFSFSNTARQSAGVVWNDAEFAKTRVHYKILGVAQEQTTSVYPWTNARDDIFTEVIRQTPNVQEFPFFAIDTSSQVIVIQSGNFRVEKSIIIPSGYTVRAGEGTVLDFVKNASLVSFSPLDWQGTEDSPIIVRSSDDTGQGIAIIQAVESSQLAYVRFEHLSNPSSGTWKLTGAVNFYESPVAFANVEFVGARSEDSLNIIRSQFAFENVNFRESAFDALDIDFAPGDMKQVTFLNSGNDALDISGSIVTAKDIRIEQAGDKGVSVGEASKVTLDDVSIAGVKIGIANKDNSLLYGGRITLQRSDIGIAAFQKKPEFGPSAGEIQTLHFEAVPKPYLLEEGSQLYVNGELIPTSEKDLKIQLYDK</sequence>
<dbReference type="Proteomes" id="UP000177165">
    <property type="component" value="Unassembled WGS sequence"/>
</dbReference>
<name>A0A1G2APD6_9BACT</name>
<evidence type="ECO:0000256" key="1">
    <source>
        <dbReference type="SAM" id="Phobius"/>
    </source>
</evidence>
<accession>A0A1G2APD6</accession>
<dbReference type="InterPro" id="IPR012334">
    <property type="entry name" value="Pectin_lyas_fold"/>
</dbReference>
<dbReference type="Gene3D" id="2.160.20.10">
    <property type="entry name" value="Single-stranded right-handed beta-helix, Pectin lyase-like"/>
    <property type="match status" value="1"/>
</dbReference>
<organism evidence="2 3">
    <name type="scientific">Candidatus Kerfeldbacteria bacterium RIFCSPHIGHO2_02_FULL_42_14</name>
    <dbReference type="NCBI Taxonomy" id="1798540"/>
    <lineage>
        <taxon>Bacteria</taxon>
        <taxon>Candidatus Kerfeldiibacteriota</taxon>
    </lineage>
</organism>
<gene>
    <name evidence="2" type="ORF">A3B74_03190</name>
</gene>
<dbReference type="STRING" id="1798540.A3B74_03190"/>
<feature type="transmembrane region" description="Helical" evidence="1">
    <location>
        <begin position="27"/>
        <end position="47"/>
    </location>
</feature>
<dbReference type="SUPFAM" id="SSF51126">
    <property type="entry name" value="Pectin lyase-like"/>
    <property type="match status" value="1"/>
</dbReference>
<proteinExistence type="predicted"/>
<dbReference type="EMBL" id="MHKB01000012">
    <property type="protein sequence ID" value="OGY78768.1"/>
    <property type="molecule type" value="Genomic_DNA"/>
</dbReference>
<evidence type="ECO:0000313" key="3">
    <source>
        <dbReference type="Proteomes" id="UP000177165"/>
    </source>
</evidence>
<dbReference type="InterPro" id="IPR011050">
    <property type="entry name" value="Pectin_lyase_fold/virulence"/>
</dbReference>
<evidence type="ECO:0008006" key="4">
    <source>
        <dbReference type="Google" id="ProtNLM"/>
    </source>
</evidence>
<protein>
    <recommendedName>
        <fullName evidence="4">Right handed beta helix domain-containing protein</fullName>
    </recommendedName>
</protein>
<dbReference type="AlphaFoldDB" id="A0A1G2APD6"/>
<dbReference type="InterPro" id="IPR014867">
    <property type="entry name" value="Spore_coat_CotH_CotH2/3/7"/>
</dbReference>
<keyword evidence="1" id="KW-1133">Transmembrane helix</keyword>
<keyword evidence="1" id="KW-0812">Transmembrane</keyword>
<comment type="caution">
    <text evidence="2">The sequence shown here is derived from an EMBL/GenBank/DDBJ whole genome shotgun (WGS) entry which is preliminary data.</text>
</comment>